<organism evidence="2 3">
    <name type="scientific">Renibacterium salmoninarum (strain ATCC 33209 / DSM 20767 / JCM 11484 / NBRC 15589 / NCIMB 2235)</name>
    <dbReference type="NCBI Taxonomy" id="288705"/>
    <lineage>
        <taxon>Bacteria</taxon>
        <taxon>Bacillati</taxon>
        <taxon>Actinomycetota</taxon>
        <taxon>Actinomycetes</taxon>
        <taxon>Micrococcales</taxon>
        <taxon>Micrococcaceae</taxon>
        <taxon>Renibacterium</taxon>
    </lineage>
</organism>
<dbReference type="AlphaFoldDB" id="A9WVF9"/>
<dbReference type="InterPro" id="IPR037523">
    <property type="entry name" value="VOC_core"/>
</dbReference>
<dbReference type="InterPro" id="IPR029068">
    <property type="entry name" value="Glyas_Bleomycin-R_OHBP_Dase"/>
</dbReference>
<accession>A9WVF9</accession>
<dbReference type="InterPro" id="IPR004360">
    <property type="entry name" value="Glyas_Fos-R_dOase_dom"/>
</dbReference>
<feature type="domain" description="VOC" evidence="1">
    <location>
        <begin position="1"/>
        <end position="119"/>
    </location>
</feature>
<dbReference type="STRING" id="288705.RSal33209_3471"/>
<dbReference type="Gene3D" id="3.10.180.10">
    <property type="entry name" value="2,3-Dihydroxybiphenyl 1,2-Dioxygenase, domain 1"/>
    <property type="match status" value="1"/>
</dbReference>
<keyword evidence="3" id="KW-1185">Reference proteome</keyword>
<dbReference type="HOGENOM" id="CLU_131565_1_0_11"/>
<dbReference type="Pfam" id="PF00903">
    <property type="entry name" value="Glyoxalase"/>
    <property type="match status" value="1"/>
</dbReference>
<gene>
    <name evidence="2" type="ordered locus">RSal33209_3471</name>
</gene>
<reference evidence="3" key="1">
    <citation type="journal article" date="2008" name="J. Bacteriol.">
        <title>Genome sequence of the fish pathogen Renibacterium salmoninarum suggests reductive evolution away from an environmental Arthrobacter ancestor.</title>
        <authorList>
            <person name="Wiens G.D."/>
            <person name="Rockey D.D."/>
            <person name="Wu Z."/>
            <person name="Chang J."/>
            <person name="Levy R."/>
            <person name="Crane S."/>
            <person name="Chen D.S."/>
            <person name="Capri G.R."/>
            <person name="Burnett J.R."/>
            <person name="Sudheesh P.S."/>
            <person name="Schipma M.J."/>
            <person name="Burd H."/>
            <person name="Bhattacharyya A."/>
            <person name="Rhodes L.D."/>
            <person name="Kaul R."/>
            <person name="Strom M.S."/>
        </authorList>
    </citation>
    <scope>NUCLEOTIDE SEQUENCE [LARGE SCALE GENOMIC DNA]</scope>
    <source>
        <strain evidence="3">ATCC 33209 / DSM 20767 / JCM 11484 / NBRC 15589 / NCIMB 2235</strain>
    </source>
</reference>
<dbReference type="PROSITE" id="PS51819">
    <property type="entry name" value="VOC"/>
    <property type="match status" value="1"/>
</dbReference>
<dbReference type="Proteomes" id="UP000002007">
    <property type="component" value="Chromosome"/>
</dbReference>
<dbReference type="SUPFAM" id="SSF54593">
    <property type="entry name" value="Glyoxalase/Bleomycin resistance protein/Dihydroxybiphenyl dioxygenase"/>
    <property type="match status" value="1"/>
</dbReference>
<evidence type="ECO:0000313" key="3">
    <source>
        <dbReference type="Proteomes" id="UP000002007"/>
    </source>
</evidence>
<dbReference type="RefSeq" id="WP_012246809.1">
    <property type="nucleotide sequence ID" value="NC_010168.1"/>
</dbReference>
<evidence type="ECO:0000259" key="1">
    <source>
        <dbReference type="PROSITE" id="PS51819"/>
    </source>
</evidence>
<name>A9WVF9_RENSM</name>
<dbReference type="KEGG" id="rsa:RSal33209_3471"/>
<sequence>MIDFAKTFSGFSVNDIAVAQSFYTEKLGLEVLENNGMLNLYFGGHRHLIYPKSDHEPASYTVLNFPTNEIEATIDQLVGRGVQFEKYPGVDERGINRRGGPLIAWFKDPAGNVLSVIESRVTEPQLAELQTAASRQKFPLI</sequence>
<evidence type="ECO:0000313" key="2">
    <source>
        <dbReference type="EMBL" id="ABY25180.1"/>
    </source>
</evidence>
<dbReference type="eggNOG" id="COG0346">
    <property type="taxonomic scope" value="Bacteria"/>
</dbReference>
<dbReference type="EMBL" id="CP000910">
    <property type="protein sequence ID" value="ABY25180.1"/>
    <property type="molecule type" value="Genomic_DNA"/>
</dbReference>
<proteinExistence type="predicted"/>
<protein>
    <recommendedName>
        <fullName evidence="1">VOC domain-containing protein</fullName>
    </recommendedName>
</protein>